<evidence type="ECO:0000313" key="5">
    <source>
        <dbReference type="Proteomes" id="UP000325211"/>
    </source>
</evidence>
<dbReference type="EMBL" id="CP029190">
    <property type="protein sequence ID" value="QES52371.1"/>
    <property type="molecule type" value="Genomic_DNA"/>
</dbReference>
<dbReference type="OrthoDB" id="4350202at2"/>
<sequence length="375" mass="38121">MLLAGLLLGGLVAAGPALAAPSAPTAEGKPAAELSLKEAAKGTEVTVTGRGWPAGTVVMLLLCGQNMIGGTNSCANDAGQAASVGADGGFRKALAVVAPPKPCPCVVNVTSVNGDQSTLALPLKITDHPVAELPAESGQARLAVLTGVQLKGDDGVLTWFGAPPGRKLTVTVGNLGSAPVKDPVFEIGTAHGVFAPLWEEQQWKGTIAAGQKARIELPVTLSSGAHGDYTVSLKYGDKVLAAQPWGVGRPYGVLLFWGLLFVVIPAAVFRLGMAVVDRIRPRTEPGSAAAAGAGRHRGAGIRLPEAAAAVTARLPRIPAVRRPQPAEPVTPQTTTAVLPWFTPDSAPGTATAPPSAPHAPQSAPSEDHPTTKGHP</sequence>
<evidence type="ECO:0000256" key="1">
    <source>
        <dbReference type="SAM" id="MobiDB-lite"/>
    </source>
</evidence>
<feature type="transmembrane region" description="Helical" evidence="2">
    <location>
        <begin position="251"/>
        <end position="272"/>
    </location>
</feature>
<gene>
    <name evidence="4" type="ORF">DEJ50_12840</name>
</gene>
<evidence type="ECO:0000313" key="4">
    <source>
        <dbReference type="EMBL" id="QES52371.1"/>
    </source>
</evidence>
<dbReference type="Proteomes" id="UP000325211">
    <property type="component" value="Chromosome"/>
</dbReference>
<keyword evidence="3" id="KW-0732">Signal</keyword>
<feature type="region of interest" description="Disordered" evidence="1">
    <location>
        <begin position="318"/>
        <end position="375"/>
    </location>
</feature>
<evidence type="ECO:0000256" key="3">
    <source>
        <dbReference type="SAM" id="SignalP"/>
    </source>
</evidence>
<name>A0A5P2DGH6_STRVZ</name>
<organism evidence="4 5">
    <name type="scientific">Streptomyces venezuelae</name>
    <dbReference type="NCBI Taxonomy" id="54571"/>
    <lineage>
        <taxon>Bacteria</taxon>
        <taxon>Bacillati</taxon>
        <taxon>Actinomycetota</taxon>
        <taxon>Actinomycetes</taxon>
        <taxon>Kitasatosporales</taxon>
        <taxon>Streptomycetaceae</taxon>
        <taxon>Streptomyces</taxon>
    </lineage>
</organism>
<keyword evidence="2" id="KW-0812">Transmembrane</keyword>
<keyword evidence="2" id="KW-0472">Membrane</keyword>
<protein>
    <submittedName>
        <fullName evidence="4">Uncharacterized protein</fullName>
    </submittedName>
</protein>
<proteinExistence type="predicted"/>
<dbReference type="SUPFAM" id="SSF49319">
    <property type="entry name" value="Actinoxanthin-like"/>
    <property type="match status" value="1"/>
</dbReference>
<feature type="compositionally biased region" description="Basic and acidic residues" evidence="1">
    <location>
        <begin position="365"/>
        <end position="375"/>
    </location>
</feature>
<keyword evidence="2" id="KW-1133">Transmembrane helix</keyword>
<dbReference type="AlphaFoldDB" id="A0A5P2DGH6"/>
<feature type="chain" id="PRO_5024859017" evidence="3">
    <location>
        <begin position="20"/>
        <end position="375"/>
    </location>
</feature>
<accession>A0A5P2DGH6</accession>
<reference evidence="4 5" key="1">
    <citation type="submission" date="2018-05" db="EMBL/GenBank/DDBJ databases">
        <title>Streptomyces venezuelae.</title>
        <authorList>
            <person name="Kim W."/>
            <person name="Lee N."/>
            <person name="Cho B.-K."/>
        </authorList>
    </citation>
    <scope>NUCLEOTIDE SEQUENCE [LARGE SCALE GENOMIC DNA]</scope>
    <source>
        <strain evidence="4 5">ATCC 21782</strain>
    </source>
</reference>
<evidence type="ECO:0000256" key="2">
    <source>
        <dbReference type="SAM" id="Phobius"/>
    </source>
</evidence>
<feature type="signal peptide" evidence="3">
    <location>
        <begin position="1"/>
        <end position="19"/>
    </location>
</feature>
<feature type="compositionally biased region" description="Low complexity" evidence="1">
    <location>
        <begin position="342"/>
        <end position="364"/>
    </location>
</feature>
<dbReference type="InterPro" id="IPR027273">
    <property type="entry name" value="Neocarzinostatin-like"/>
</dbReference>
<dbReference type="Gene3D" id="2.60.40.230">
    <property type="entry name" value="Neocarzinostatin-like"/>
    <property type="match status" value="1"/>
</dbReference>